<gene>
    <name evidence="3" type="ORF">D1010_05860</name>
</gene>
<dbReference type="InterPro" id="IPR003540">
    <property type="entry name" value="ADP-ribosyltransferase"/>
</dbReference>
<dbReference type="KEGG" id="lhb:D1010_05860"/>
<dbReference type="SUPFAM" id="SSF56399">
    <property type="entry name" value="ADP-ribosylation"/>
    <property type="match status" value="1"/>
</dbReference>
<dbReference type="PROSITE" id="PS51996">
    <property type="entry name" value="TR_MART"/>
    <property type="match status" value="1"/>
</dbReference>
<feature type="domain" description="ADP ribosyltransferase" evidence="1">
    <location>
        <begin position="366"/>
        <end position="551"/>
    </location>
</feature>
<proteinExistence type="predicted"/>
<dbReference type="EMBL" id="CP045143">
    <property type="protein sequence ID" value="QFR23004.1"/>
    <property type="molecule type" value="Genomic_DNA"/>
</dbReference>
<dbReference type="Gene3D" id="3.90.176.10">
    <property type="entry name" value="Toxin ADP-ribosyltransferase, Chain A, domain 1"/>
    <property type="match status" value="1"/>
</dbReference>
<dbReference type="InterPro" id="IPR006528">
    <property type="entry name" value="Phage_head_morphogenesis_dom"/>
</dbReference>
<protein>
    <recommendedName>
        <fullName evidence="5">Phage head morphogenesis domain-containing protein</fullName>
    </recommendedName>
</protein>
<accession>A0A5P8M3Y5</accession>
<evidence type="ECO:0000313" key="3">
    <source>
        <dbReference type="EMBL" id="QFR23004.1"/>
    </source>
</evidence>
<evidence type="ECO:0000313" key="4">
    <source>
        <dbReference type="Proteomes" id="UP000326779"/>
    </source>
</evidence>
<evidence type="ECO:0000259" key="2">
    <source>
        <dbReference type="Pfam" id="PF04233"/>
    </source>
</evidence>
<dbReference type="Proteomes" id="UP000326779">
    <property type="component" value="Chromosome"/>
</dbReference>
<name>A0A5P8M3Y5_9LACO</name>
<organism evidence="3 4">
    <name type="scientific">Schleiferilactobacillus harbinensis</name>
    <dbReference type="NCBI Taxonomy" id="304207"/>
    <lineage>
        <taxon>Bacteria</taxon>
        <taxon>Bacillati</taxon>
        <taxon>Bacillota</taxon>
        <taxon>Bacilli</taxon>
        <taxon>Lactobacillales</taxon>
        <taxon>Lactobacillaceae</taxon>
        <taxon>Schleiferilactobacillus</taxon>
    </lineage>
</organism>
<dbReference type="GO" id="GO:0005576">
    <property type="term" value="C:extracellular region"/>
    <property type="evidence" value="ECO:0007669"/>
    <property type="project" value="InterPro"/>
</dbReference>
<dbReference type="AlphaFoldDB" id="A0A5P8M3Y5"/>
<sequence>MAKKRLSYWERRFLQTQVNMQRHSAKYEAGMVSRLDAAYKSANDDLQKWYARYAKTDGTMDITDAQALMSGMSAKTWQMTLDEFRAKAIEGGHDQELDLEYIKSRISRLQALQFQIAQHMAEYSDSESPKFQSTLAGQYDDTYMRTNYNIQMARQQIAANFQTFDTKELALVVSKPWKGGNFSRRLWKNTVNDLPALLVKNLSQNITLGYSYERIEREMRGQLQDFSQHVIHRLVISEMAHISEEATAQSYKEMDVQEYTYLATLEAHTCTQCRKLDGQHFNTADRKEGVNYPVMHAHCRCTTVPYEPALESLPSRRWAKDPDTGKRELIDNTSFEDWKKNGYKANAPKPEKRNYRDFDQAGLDANTDYIQKLPENQRDAIHKYTLGSYAKRINNSLRYGVGGSETISEIESNLHKALQHPLGSDTHVYRGLYDMPSKWLESLDQPARASLQKTINTAAVGIDKSNVPAVNAALAMLPSFEVMEPAYMSTTYDKRVTQSFSTNIRLDLNVPKEINAVAIESVSNFEHEKEILIDKRAKIKITGIEVSDNGMTVVLKGEVANGSDAES</sequence>
<evidence type="ECO:0000259" key="1">
    <source>
        <dbReference type="Pfam" id="PF03496"/>
    </source>
</evidence>
<dbReference type="NCBIfam" id="TIGR01641">
    <property type="entry name" value="phageSPP1_gp7"/>
    <property type="match status" value="1"/>
</dbReference>
<feature type="domain" description="Phage head morphogenesis" evidence="2">
    <location>
        <begin position="200"/>
        <end position="303"/>
    </location>
</feature>
<reference evidence="3 4" key="1">
    <citation type="submission" date="2019-10" db="EMBL/GenBank/DDBJ databases">
        <title>The completed genome of Lactobacillus harbinensis M1.</title>
        <authorList>
            <person name="Zheng Y."/>
        </authorList>
    </citation>
    <scope>NUCLEOTIDE SEQUENCE [LARGE SCALE GENOMIC DNA]</scope>
    <source>
        <strain evidence="3 4">M1</strain>
    </source>
</reference>
<evidence type="ECO:0008006" key="5">
    <source>
        <dbReference type="Google" id="ProtNLM"/>
    </source>
</evidence>
<dbReference type="Pfam" id="PF04233">
    <property type="entry name" value="Phage_Mu_F"/>
    <property type="match status" value="1"/>
</dbReference>
<dbReference type="RefSeq" id="WP_152260462.1">
    <property type="nucleotide sequence ID" value="NZ_CP045143.1"/>
</dbReference>
<dbReference type="Pfam" id="PF03496">
    <property type="entry name" value="ADPrib_exo_Tox"/>
    <property type="match status" value="1"/>
</dbReference>